<feature type="domain" description="B30.2/SPRY" evidence="1">
    <location>
        <begin position="47"/>
        <end position="233"/>
    </location>
</feature>
<name>A0A3P9Q9T1_POERE</name>
<dbReference type="PRINTS" id="PR01407">
    <property type="entry name" value="BUTYPHLNCDUF"/>
</dbReference>
<dbReference type="InterPro" id="IPR043136">
    <property type="entry name" value="B30.2/SPRY_sf"/>
</dbReference>
<accession>A0A3P9Q9T1</accession>
<evidence type="ECO:0000313" key="2">
    <source>
        <dbReference type="Ensembl" id="ENSPREP00000030784.1"/>
    </source>
</evidence>
<dbReference type="GeneTree" id="ENSGT01040000240385"/>
<evidence type="ECO:0000313" key="3">
    <source>
        <dbReference type="Proteomes" id="UP000242638"/>
    </source>
</evidence>
<organism evidence="2 3">
    <name type="scientific">Poecilia reticulata</name>
    <name type="common">Guppy</name>
    <name type="synonym">Acanthophacelus reticulatus</name>
    <dbReference type="NCBI Taxonomy" id="8081"/>
    <lineage>
        <taxon>Eukaryota</taxon>
        <taxon>Metazoa</taxon>
        <taxon>Chordata</taxon>
        <taxon>Craniata</taxon>
        <taxon>Vertebrata</taxon>
        <taxon>Euteleostomi</taxon>
        <taxon>Actinopterygii</taxon>
        <taxon>Neopterygii</taxon>
        <taxon>Teleostei</taxon>
        <taxon>Neoteleostei</taxon>
        <taxon>Acanthomorphata</taxon>
        <taxon>Ovalentaria</taxon>
        <taxon>Atherinomorphae</taxon>
        <taxon>Cyprinodontiformes</taxon>
        <taxon>Poeciliidae</taxon>
        <taxon>Poeciliinae</taxon>
        <taxon>Poecilia</taxon>
    </lineage>
</organism>
<dbReference type="InterPro" id="IPR050143">
    <property type="entry name" value="TRIM/RBCC"/>
</dbReference>
<dbReference type="SMART" id="SM00589">
    <property type="entry name" value="PRY"/>
    <property type="match status" value="1"/>
</dbReference>
<dbReference type="Pfam" id="PF00622">
    <property type="entry name" value="SPRY"/>
    <property type="match status" value="1"/>
</dbReference>
<dbReference type="Bgee" id="ENSPREG00000020842">
    <property type="expression patterns" value="Expressed in caudal fin"/>
</dbReference>
<reference evidence="2" key="3">
    <citation type="submission" date="2025-09" db="UniProtKB">
        <authorList>
            <consortium name="Ensembl"/>
        </authorList>
    </citation>
    <scope>IDENTIFICATION</scope>
    <source>
        <strain evidence="2">Guanapo</strain>
    </source>
</reference>
<dbReference type="InterPro" id="IPR013320">
    <property type="entry name" value="ConA-like_dom_sf"/>
</dbReference>
<dbReference type="SMART" id="SM00449">
    <property type="entry name" value="SPRY"/>
    <property type="match status" value="1"/>
</dbReference>
<dbReference type="CDD" id="cd13733">
    <property type="entry name" value="SPRY_PRY_C-I_1"/>
    <property type="match status" value="1"/>
</dbReference>
<dbReference type="PANTHER" id="PTHR24103">
    <property type="entry name" value="E3 UBIQUITIN-PROTEIN LIGASE TRIM"/>
    <property type="match status" value="1"/>
</dbReference>
<dbReference type="OMA" id="FRLWPSE"/>
<dbReference type="SUPFAM" id="SSF49899">
    <property type="entry name" value="Concanavalin A-like lectins/glucanases"/>
    <property type="match status" value="1"/>
</dbReference>
<reference evidence="2" key="2">
    <citation type="submission" date="2025-08" db="UniProtKB">
        <authorList>
            <consortium name="Ensembl"/>
        </authorList>
    </citation>
    <scope>IDENTIFICATION</scope>
    <source>
        <strain evidence="2">Guanapo</strain>
    </source>
</reference>
<reference evidence="3" key="1">
    <citation type="submission" date="2013-11" db="EMBL/GenBank/DDBJ databases">
        <title>The genomic landscape of the Guanapo guppy.</title>
        <authorList>
            <person name="Kuenstner A."/>
            <person name="Dreyer C."/>
        </authorList>
    </citation>
    <scope>NUCLEOTIDE SEQUENCE</scope>
    <source>
        <strain evidence="3">Guanapo</strain>
    </source>
</reference>
<keyword evidence="3" id="KW-1185">Reference proteome</keyword>
<dbReference type="FunFam" id="2.60.120.920:FF:000004">
    <property type="entry name" value="Butyrophilin subfamily 1 member A1"/>
    <property type="match status" value="1"/>
</dbReference>
<proteinExistence type="predicted"/>
<protein>
    <recommendedName>
        <fullName evidence="1">B30.2/SPRY domain-containing protein</fullName>
    </recommendedName>
</protein>
<evidence type="ECO:0000259" key="1">
    <source>
        <dbReference type="PROSITE" id="PS50188"/>
    </source>
</evidence>
<sequence length="233" mass="26379">VPEETATMIENIQQHDTTQIVDRMDQKQNFLFTELARFTKFEGTFHFLLSYSVLNTVDLILKDALNVKLDPETAHQCLVLSPDGKEVRDGGENHEVADSPKRFDVLGSVLGLNSLTTGKAYWEVEVNNKTGWDLGVARGSANRRGQLLMSPDNGYWVLVHYEAENYAAMTAPPTRVSFEGKPNKVGVFVDYEEGLLSFYDVTAKSHIYSFTECLFKDELHPYFMKNLWANEGI</sequence>
<dbReference type="Ensembl" id="ENSPRET00000031134.1">
    <property type="protein sequence ID" value="ENSPREP00000030784.1"/>
    <property type="gene ID" value="ENSPREG00000020842.1"/>
</dbReference>
<dbReference type="Proteomes" id="UP000242638">
    <property type="component" value="Unassembled WGS sequence"/>
</dbReference>
<dbReference type="AlphaFoldDB" id="A0A3P9Q9T1"/>
<dbReference type="InterPro" id="IPR006574">
    <property type="entry name" value="PRY"/>
</dbReference>
<dbReference type="PROSITE" id="PS50188">
    <property type="entry name" value="B302_SPRY"/>
    <property type="match status" value="1"/>
</dbReference>
<dbReference type="InterPro" id="IPR003879">
    <property type="entry name" value="Butyrophylin_SPRY"/>
</dbReference>
<dbReference type="InterPro" id="IPR003877">
    <property type="entry name" value="SPRY_dom"/>
</dbReference>
<dbReference type="Gene3D" id="2.60.120.920">
    <property type="match status" value="1"/>
</dbReference>
<dbReference type="Pfam" id="PF13765">
    <property type="entry name" value="PRY"/>
    <property type="match status" value="1"/>
</dbReference>
<dbReference type="InterPro" id="IPR001870">
    <property type="entry name" value="B30.2/SPRY"/>
</dbReference>